<dbReference type="AlphaFoldDB" id="A0ABD2W6F3"/>
<comment type="caution">
    <text evidence="1">The sequence shown here is derived from an EMBL/GenBank/DDBJ whole genome shotgun (WGS) entry which is preliminary data.</text>
</comment>
<name>A0ABD2W6F3_9HYME</name>
<sequence>MPTFGLRRSFERRRGHSGMRLIYCVFNFTLLKRTRCRPSVRVIPPNELIRVYDCAQCLRNVCANGISLECFARGDWQRMRRPFFKPMS</sequence>
<protein>
    <submittedName>
        <fullName evidence="1">Uncharacterized protein</fullName>
    </submittedName>
</protein>
<accession>A0ABD2W6F3</accession>
<reference evidence="1 2" key="1">
    <citation type="journal article" date="2024" name="bioRxiv">
        <title>A reference genome for Trichogramma kaykai: A tiny desert-dwelling parasitoid wasp with competing sex-ratio distorters.</title>
        <authorList>
            <person name="Culotta J."/>
            <person name="Lindsey A.R."/>
        </authorList>
    </citation>
    <scope>NUCLEOTIDE SEQUENCE [LARGE SCALE GENOMIC DNA]</scope>
    <source>
        <strain evidence="1 2">KSX58</strain>
    </source>
</reference>
<evidence type="ECO:0000313" key="1">
    <source>
        <dbReference type="EMBL" id="KAL3388625.1"/>
    </source>
</evidence>
<dbReference type="EMBL" id="JBJJXI010000129">
    <property type="protein sequence ID" value="KAL3388625.1"/>
    <property type="molecule type" value="Genomic_DNA"/>
</dbReference>
<organism evidence="1 2">
    <name type="scientific">Trichogramma kaykai</name>
    <dbReference type="NCBI Taxonomy" id="54128"/>
    <lineage>
        <taxon>Eukaryota</taxon>
        <taxon>Metazoa</taxon>
        <taxon>Ecdysozoa</taxon>
        <taxon>Arthropoda</taxon>
        <taxon>Hexapoda</taxon>
        <taxon>Insecta</taxon>
        <taxon>Pterygota</taxon>
        <taxon>Neoptera</taxon>
        <taxon>Endopterygota</taxon>
        <taxon>Hymenoptera</taxon>
        <taxon>Apocrita</taxon>
        <taxon>Proctotrupomorpha</taxon>
        <taxon>Chalcidoidea</taxon>
        <taxon>Trichogrammatidae</taxon>
        <taxon>Trichogramma</taxon>
    </lineage>
</organism>
<gene>
    <name evidence="1" type="ORF">TKK_016337</name>
</gene>
<proteinExistence type="predicted"/>
<evidence type="ECO:0000313" key="2">
    <source>
        <dbReference type="Proteomes" id="UP001627154"/>
    </source>
</evidence>
<dbReference type="Proteomes" id="UP001627154">
    <property type="component" value="Unassembled WGS sequence"/>
</dbReference>
<keyword evidence="2" id="KW-1185">Reference proteome</keyword>